<reference evidence="2 3" key="1">
    <citation type="journal article" date="2014" name="PLoS ONE">
        <title>Grimontia indica AK16(T), sp. nov., Isolated from a Seawater Sample Reports the Presence of Pathogenic Genes Similar to Vibrio Genus.</title>
        <authorList>
            <person name="Singh A."/>
            <person name="Vaidya B."/>
            <person name="Khatri I."/>
            <person name="Srinivas T.N."/>
            <person name="Subramanian S."/>
            <person name="Korpole S."/>
            <person name="Pinnaka A.K."/>
        </authorList>
    </citation>
    <scope>NUCLEOTIDE SEQUENCE [LARGE SCALE GENOMIC DNA]</scope>
    <source>
        <strain evidence="2 3">AK16</strain>
    </source>
</reference>
<comment type="caution">
    <text evidence="2">The sequence shown here is derived from an EMBL/GenBank/DDBJ whole genome shotgun (WGS) entry which is preliminary data.</text>
</comment>
<proteinExistence type="predicted"/>
<protein>
    <recommendedName>
        <fullName evidence="1">DUF7079 domain-containing protein</fullName>
    </recommendedName>
</protein>
<keyword evidence="3" id="KW-1185">Reference proteome</keyword>
<evidence type="ECO:0000313" key="2">
    <source>
        <dbReference type="EMBL" id="EOD81932.1"/>
    </source>
</evidence>
<accession>R1IWX6</accession>
<dbReference type="InterPro" id="IPR055507">
    <property type="entry name" value="DUF7079"/>
</dbReference>
<dbReference type="eggNOG" id="ENOG5033453">
    <property type="taxonomic scope" value="Bacteria"/>
</dbReference>
<evidence type="ECO:0000313" key="3">
    <source>
        <dbReference type="Proteomes" id="UP000011223"/>
    </source>
</evidence>
<name>R1IWX6_9GAMM</name>
<feature type="domain" description="DUF7079" evidence="1">
    <location>
        <begin position="7"/>
        <end position="114"/>
    </location>
</feature>
<dbReference type="EMBL" id="ANFM02000001">
    <property type="protein sequence ID" value="EOD81932.1"/>
    <property type="molecule type" value="Genomic_DNA"/>
</dbReference>
<dbReference type="Pfam" id="PF23296">
    <property type="entry name" value="DUF7079"/>
    <property type="match status" value="1"/>
</dbReference>
<dbReference type="Proteomes" id="UP000011223">
    <property type="component" value="Unassembled WGS sequence"/>
</dbReference>
<gene>
    <name evidence="2" type="ORF">D515_00090</name>
</gene>
<dbReference type="AlphaFoldDB" id="R1IWX6"/>
<organism evidence="2 3">
    <name type="scientific">Grimontia indica</name>
    <dbReference type="NCBI Taxonomy" id="1056512"/>
    <lineage>
        <taxon>Bacteria</taxon>
        <taxon>Pseudomonadati</taxon>
        <taxon>Pseudomonadota</taxon>
        <taxon>Gammaproteobacteria</taxon>
        <taxon>Vibrionales</taxon>
        <taxon>Vibrionaceae</taxon>
        <taxon>Grimontia</taxon>
    </lineage>
</organism>
<dbReference type="RefSeq" id="WP_002535105.1">
    <property type="nucleotide sequence ID" value="NZ_ANFM02000001.1"/>
</dbReference>
<sequence>MANQLTEDDLIEALSGLFIDNEIDYESIASVARAFPLEKVEHTLFSLVAPICHTNLSTPAPEVWLAFDRDKLLESVKALKAQRERTGFLSKIKHTVLDKYLRRQFSPEWSQLKSLL</sequence>
<evidence type="ECO:0000259" key="1">
    <source>
        <dbReference type="Pfam" id="PF23296"/>
    </source>
</evidence>